<organism evidence="2 3">
    <name type="scientific">Pseudopedobacter saltans</name>
    <dbReference type="NCBI Taxonomy" id="151895"/>
    <lineage>
        <taxon>Bacteria</taxon>
        <taxon>Pseudomonadati</taxon>
        <taxon>Bacteroidota</taxon>
        <taxon>Sphingobacteriia</taxon>
        <taxon>Sphingobacteriales</taxon>
        <taxon>Sphingobacteriaceae</taxon>
        <taxon>Pseudopedobacter</taxon>
    </lineage>
</organism>
<evidence type="ECO:0000313" key="2">
    <source>
        <dbReference type="EMBL" id="PZP42486.1"/>
    </source>
</evidence>
<dbReference type="InterPro" id="IPR021908">
    <property type="entry name" value="YfbK_C"/>
</dbReference>
<accession>A0A2W5GAA3</accession>
<dbReference type="EMBL" id="QFOI01000429">
    <property type="protein sequence ID" value="PZP42486.1"/>
    <property type="molecule type" value="Genomic_DNA"/>
</dbReference>
<feature type="domain" description="Uncharacterized protein YfbK C-terminal" evidence="1">
    <location>
        <begin position="1"/>
        <end position="168"/>
    </location>
</feature>
<dbReference type="AlphaFoldDB" id="A0A2W5GAA3"/>
<name>A0A2W5GAA3_9SPHI</name>
<sequence>LEFNPRKVKAYRLIGYETRHLEKEDFANDSIDAGEMGSGHMVTALYEIIPSKLKEDSSLSVNKPIKYKDPKSNLFNNRLAYINTRYKLPTSNKSVEYGVRVSSKLEKKSSLSPDYRLATTVAWFGLKLRDSKLVPDKSTKDILNWGKFISYDDPDGYIAELFRLIETQQ</sequence>
<dbReference type="Proteomes" id="UP000249645">
    <property type="component" value="Unassembled WGS sequence"/>
</dbReference>
<comment type="caution">
    <text evidence="2">The sequence shown here is derived from an EMBL/GenBank/DDBJ whole genome shotgun (WGS) entry which is preliminary data.</text>
</comment>
<gene>
    <name evidence="2" type="ORF">DI598_16875</name>
</gene>
<proteinExistence type="predicted"/>
<reference evidence="2 3" key="1">
    <citation type="submission" date="2017-11" db="EMBL/GenBank/DDBJ databases">
        <title>Infants hospitalized years apart are colonized by the same room-sourced microbial strains.</title>
        <authorList>
            <person name="Brooks B."/>
            <person name="Olm M.R."/>
            <person name="Firek B.A."/>
            <person name="Baker R."/>
            <person name="Thomas B.C."/>
            <person name="Morowitz M.J."/>
            <person name="Banfield J.F."/>
        </authorList>
    </citation>
    <scope>NUCLEOTIDE SEQUENCE [LARGE SCALE GENOMIC DNA]</scope>
    <source>
        <strain evidence="2">S2_009_000_R2_76</strain>
    </source>
</reference>
<protein>
    <submittedName>
        <fullName evidence="2">VWA domain-containing protein</fullName>
    </submittedName>
</protein>
<dbReference type="Pfam" id="PF12034">
    <property type="entry name" value="YfbK_C"/>
    <property type="match status" value="1"/>
</dbReference>
<evidence type="ECO:0000313" key="3">
    <source>
        <dbReference type="Proteomes" id="UP000249645"/>
    </source>
</evidence>
<evidence type="ECO:0000259" key="1">
    <source>
        <dbReference type="Pfam" id="PF12034"/>
    </source>
</evidence>
<feature type="non-terminal residue" evidence="2">
    <location>
        <position position="1"/>
    </location>
</feature>